<evidence type="ECO:0000313" key="2">
    <source>
        <dbReference type="EMBL" id="RRT66089.1"/>
    </source>
</evidence>
<comment type="caution">
    <text evidence="2">The sequence shown here is derived from an EMBL/GenBank/DDBJ whole genome shotgun (WGS) entry which is preliminary data.</text>
</comment>
<gene>
    <name evidence="2" type="ORF">B296_00014791</name>
</gene>
<evidence type="ECO:0000256" key="1">
    <source>
        <dbReference type="SAM" id="MobiDB-lite"/>
    </source>
</evidence>
<dbReference type="AlphaFoldDB" id="A0A426ZQ22"/>
<organism evidence="2 3">
    <name type="scientific">Ensete ventricosum</name>
    <name type="common">Abyssinian banana</name>
    <name type="synonym">Musa ensete</name>
    <dbReference type="NCBI Taxonomy" id="4639"/>
    <lineage>
        <taxon>Eukaryota</taxon>
        <taxon>Viridiplantae</taxon>
        <taxon>Streptophyta</taxon>
        <taxon>Embryophyta</taxon>
        <taxon>Tracheophyta</taxon>
        <taxon>Spermatophyta</taxon>
        <taxon>Magnoliopsida</taxon>
        <taxon>Liliopsida</taxon>
        <taxon>Zingiberales</taxon>
        <taxon>Musaceae</taxon>
        <taxon>Ensete</taxon>
    </lineage>
</organism>
<evidence type="ECO:0000313" key="3">
    <source>
        <dbReference type="Proteomes" id="UP000287651"/>
    </source>
</evidence>
<dbReference type="EMBL" id="AMZH03005566">
    <property type="protein sequence ID" value="RRT66089.1"/>
    <property type="molecule type" value="Genomic_DNA"/>
</dbReference>
<dbReference type="Proteomes" id="UP000287651">
    <property type="component" value="Unassembled WGS sequence"/>
</dbReference>
<name>A0A426ZQ22_ENSVE</name>
<proteinExistence type="predicted"/>
<accession>A0A426ZQ22</accession>
<reference evidence="2 3" key="1">
    <citation type="journal article" date="2014" name="Agronomy (Basel)">
        <title>A Draft Genome Sequence for Ensete ventricosum, the Drought-Tolerant Tree Against Hunger.</title>
        <authorList>
            <person name="Harrison J."/>
            <person name="Moore K.A."/>
            <person name="Paszkiewicz K."/>
            <person name="Jones T."/>
            <person name="Grant M."/>
            <person name="Ambacheew D."/>
            <person name="Muzemil S."/>
            <person name="Studholme D.J."/>
        </authorList>
    </citation>
    <scope>NUCLEOTIDE SEQUENCE [LARGE SCALE GENOMIC DNA]</scope>
</reference>
<protein>
    <submittedName>
        <fullName evidence="2">Uncharacterized protein</fullName>
    </submittedName>
</protein>
<feature type="region of interest" description="Disordered" evidence="1">
    <location>
        <begin position="84"/>
        <end position="108"/>
    </location>
</feature>
<sequence>MPQHQGLGICGSVVLHPAPDHLRVAFDPAYLGWPTMVRPLAGATTHGQVGCRGSPIGAVVACEHNPLRPARRGDNHPRAQLLAARRPQGRLAVGRPPPGSPAVGRATPVGAVPAVGATVGEQGNRHLRRGGGSGVVRVRG</sequence>